<keyword evidence="8" id="KW-0067">ATP-binding</keyword>
<sequence>MISAGIERIQIVSDCLWAIVINPTSGRGKGAEVGKTVAGYFSKHDLKYQIISGTSAASVLKDLRLFLSNHRQCPGVISVGGDGLAHLILQAVVPSKIPFAVIPAGTGNDFVRALKWSLDDIETQLDFVTTQDPTAIDLGLVDGEWFGAVLSSGFDSTVNERANKLKWPKGPAKYNVAIALELPTFKPSEFTIELDDRTIETQAMLIAVGNGSSYGGGMQVCPQASLTDGLFDVMILSPISKLEFIKVFPTVYSGTHIKHPEVSIYRSKKVRIHSTAIAYADGERIGALPVSAECVPSAGLTWRR</sequence>
<comment type="cofactor">
    <cofactor evidence="1">
        <name>Mg(2+)</name>
        <dbReference type="ChEBI" id="CHEBI:18420"/>
    </cofactor>
</comment>
<dbReference type="InterPro" id="IPR005218">
    <property type="entry name" value="Diacylglycerol/lipid_kinase"/>
</dbReference>
<evidence type="ECO:0000256" key="8">
    <source>
        <dbReference type="ARBA" id="ARBA00022840"/>
    </source>
</evidence>
<evidence type="ECO:0000256" key="3">
    <source>
        <dbReference type="ARBA" id="ARBA00022516"/>
    </source>
</evidence>
<comment type="similarity">
    <text evidence="2">Belongs to the diacylglycerol/lipid kinase family.</text>
</comment>
<evidence type="ECO:0000256" key="4">
    <source>
        <dbReference type="ARBA" id="ARBA00022679"/>
    </source>
</evidence>
<dbReference type="InterPro" id="IPR017438">
    <property type="entry name" value="ATP-NAD_kinase_N"/>
</dbReference>
<gene>
    <name evidence="14" type="ORF">PHILAsVB114_03525</name>
</gene>
<dbReference type="Pfam" id="PF00781">
    <property type="entry name" value="DAGK_cat"/>
    <property type="match status" value="1"/>
</dbReference>
<keyword evidence="4" id="KW-0808">Transferase</keyword>
<feature type="domain" description="DAGKc" evidence="13">
    <location>
        <begin position="12"/>
        <end position="145"/>
    </location>
</feature>
<name>A0A249LF21_9ACTN</name>
<keyword evidence="3" id="KW-0444">Lipid biosynthesis</keyword>
<evidence type="ECO:0000256" key="11">
    <source>
        <dbReference type="ARBA" id="ARBA00023209"/>
    </source>
</evidence>
<dbReference type="SMART" id="SM00046">
    <property type="entry name" value="DAGKc"/>
    <property type="match status" value="1"/>
</dbReference>
<dbReference type="OrthoDB" id="142078at2"/>
<evidence type="ECO:0000256" key="2">
    <source>
        <dbReference type="ARBA" id="ARBA00005983"/>
    </source>
</evidence>
<dbReference type="GO" id="GO:0005886">
    <property type="term" value="C:plasma membrane"/>
    <property type="evidence" value="ECO:0007669"/>
    <property type="project" value="TreeGrafter"/>
</dbReference>
<keyword evidence="9" id="KW-0460">Magnesium</keyword>
<dbReference type="AlphaFoldDB" id="A0A249LF21"/>
<reference evidence="14 15" key="1">
    <citation type="submission" date="2016-07" db="EMBL/GenBank/DDBJ databases">
        <title>High microdiversification within the ubiquitous acI lineage of Actinobacteria.</title>
        <authorList>
            <person name="Neuenschwander S.M."/>
            <person name="Salcher M."/>
            <person name="Ghai R."/>
            <person name="Pernthaler J."/>
        </authorList>
    </citation>
    <scope>NUCLEOTIDE SEQUENCE [LARGE SCALE GENOMIC DNA]</scope>
    <source>
        <strain evidence="14">MMS-VB-114</strain>
    </source>
</reference>
<dbReference type="InterPro" id="IPR045540">
    <property type="entry name" value="YegS/DAGK_C"/>
</dbReference>
<keyword evidence="15" id="KW-1185">Reference proteome</keyword>
<evidence type="ECO:0000256" key="5">
    <source>
        <dbReference type="ARBA" id="ARBA00022723"/>
    </source>
</evidence>
<dbReference type="NCBIfam" id="TIGR00147">
    <property type="entry name" value="YegS/Rv2252/BmrU family lipid kinase"/>
    <property type="match status" value="1"/>
</dbReference>
<dbReference type="Proteomes" id="UP000217221">
    <property type="component" value="Chromosome"/>
</dbReference>
<proteinExistence type="inferred from homology"/>
<dbReference type="Gene3D" id="2.60.200.40">
    <property type="match status" value="1"/>
</dbReference>
<dbReference type="InterPro" id="IPR016064">
    <property type="entry name" value="NAD/diacylglycerol_kinase_sf"/>
</dbReference>
<dbReference type="PANTHER" id="PTHR12358:SF106">
    <property type="entry name" value="LIPID KINASE YEGS"/>
    <property type="match status" value="1"/>
</dbReference>
<evidence type="ECO:0000256" key="9">
    <source>
        <dbReference type="ARBA" id="ARBA00022842"/>
    </source>
</evidence>
<accession>A0A249LF21</accession>
<dbReference type="Pfam" id="PF19279">
    <property type="entry name" value="YegS_C"/>
    <property type="match status" value="1"/>
</dbReference>
<evidence type="ECO:0000313" key="14">
    <source>
        <dbReference type="EMBL" id="ASY27720.1"/>
    </source>
</evidence>
<dbReference type="SUPFAM" id="SSF111331">
    <property type="entry name" value="NAD kinase/diacylglycerol kinase-like"/>
    <property type="match status" value="1"/>
</dbReference>
<evidence type="ECO:0000256" key="12">
    <source>
        <dbReference type="ARBA" id="ARBA00023264"/>
    </source>
</evidence>
<evidence type="ECO:0000256" key="7">
    <source>
        <dbReference type="ARBA" id="ARBA00022777"/>
    </source>
</evidence>
<evidence type="ECO:0000256" key="1">
    <source>
        <dbReference type="ARBA" id="ARBA00001946"/>
    </source>
</evidence>
<evidence type="ECO:0000256" key="10">
    <source>
        <dbReference type="ARBA" id="ARBA00023098"/>
    </source>
</evidence>
<dbReference type="PROSITE" id="PS50146">
    <property type="entry name" value="DAGK"/>
    <property type="match status" value="1"/>
</dbReference>
<keyword evidence="6" id="KW-0547">Nucleotide-binding</keyword>
<protein>
    <submittedName>
        <fullName evidence="14">Diacylglycerol kinase (ATP)</fullName>
    </submittedName>
</protein>
<dbReference type="InterPro" id="IPR050187">
    <property type="entry name" value="Lipid_Phosphate_FormReg"/>
</dbReference>
<evidence type="ECO:0000256" key="6">
    <source>
        <dbReference type="ARBA" id="ARBA00022741"/>
    </source>
</evidence>
<evidence type="ECO:0000313" key="15">
    <source>
        <dbReference type="Proteomes" id="UP000217221"/>
    </source>
</evidence>
<dbReference type="GO" id="GO:0005524">
    <property type="term" value="F:ATP binding"/>
    <property type="evidence" value="ECO:0007669"/>
    <property type="project" value="UniProtKB-KW"/>
</dbReference>
<dbReference type="GO" id="GO:0046872">
    <property type="term" value="F:metal ion binding"/>
    <property type="evidence" value="ECO:0007669"/>
    <property type="project" value="UniProtKB-KW"/>
</dbReference>
<keyword evidence="5" id="KW-0479">Metal-binding</keyword>
<dbReference type="InterPro" id="IPR001206">
    <property type="entry name" value="Diacylglycerol_kinase_cat_dom"/>
</dbReference>
<organism evidence="14 15">
    <name type="scientific">Candidatus Planktophila limnetica</name>
    <dbReference type="NCBI Taxonomy" id="573600"/>
    <lineage>
        <taxon>Bacteria</taxon>
        <taxon>Bacillati</taxon>
        <taxon>Actinomycetota</taxon>
        <taxon>Actinomycetes</taxon>
        <taxon>Candidatus Nanopelagicales</taxon>
        <taxon>Candidatus Nanopelagicaceae</taxon>
        <taxon>Candidatus Planktophila</taxon>
    </lineage>
</organism>
<dbReference type="EMBL" id="CP016782">
    <property type="protein sequence ID" value="ASY27720.1"/>
    <property type="molecule type" value="Genomic_DNA"/>
</dbReference>
<keyword evidence="10" id="KW-0443">Lipid metabolism</keyword>
<dbReference type="KEGG" id="plim:PHILAsVB114_03525"/>
<dbReference type="Gene3D" id="3.40.50.10330">
    <property type="entry name" value="Probable inorganic polyphosphate/atp-NAD kinase, domain 1"/>
    <property type="match status" value="1"/>
</dbReference>
<dbReference type="GO" id="GO:0008654">
    <property type="term" value="P:phospholipid biosynthetic process"/>
    <property type="evidence" value="ECO:0007669"/>
    <property type="project" value="UniProtKB-KW"/>
</dbReference>
<keyword evidence="7 14" id="KW-0418">Kinase</keyword>
<dbReference type="GO" id="GO:0004143">
    <property type="term" value="F:ATP-dependent diacylglycerol kinase activity"/>
    <property type="evidence" value="ECO:0007669"/>
    <property type="project" value="TreeGrafter"/>
</dbReference>
<dbReference type="PANTHER" id="PTHR12358">
    <property type="entry name" value="SPHINGOSINE KINASE"/>
    <property type="match status" value="1"/>
</dbReference>
<keyword evidence="12" id="KW-1208">Phospholipid metabolism</keyword>
<evidence type="ECO:0000259" key="13">
    <source>
        <dbReference type="PROSITE" id="PS50146"/>
    </source>
</evidence>
<keyword evidence="11" id="KW-0594">Phospholipid biosynthesis</keyword>